<dbReference type="Gene3D" id="2.60.40.10">
    <property type="entry name" value="Immunoglobulins"/>
    <property type="match status" value="9"/>
</dbReference>
<dbReference type="InterPro" id="IPR044801">
    <property type="entry name" value="Filamin"/>
</dbReference>
<dbReference type="EMBL" id="GGYP01001343">
    <property type="protein sequence ID" value="MDE46114.1"/>
    <property type="molecule type" value="Transcribed_RNA"/>
</dbReference>
<evidence type="ECO:0000256" key="3">
    <source>
        <dbReference type="PROSITE-ProRule" id="PRU00087"/>
    </source>
</evidence>
<feature type="repeat" description="Filamin" evidence="3">
    <location>
        <begin position="236"/>
        <end position="328"/>
    </location>
</feature>
<evidence type="ECO:0000256" key="2">
    <source>
        <dbReference type="ARBA" id="ARBA00022737"/>
    </source>
</evidence>
<dbReference type="PANTHER" id="PTHR38537">
    <property type="entry name" value="JITTERBUG, ISOFORM N"/>
    <property type="match status" value="1"/>
</dbReference>
<feature type="repeat" description="Filamin" evidence="3">
    <location>
        <begin position="619"/>
        <end position="710"/>
    </location>
</feature>
<dbReference type="SMART" id="SM00557">
    <property type="entry name" value="IG_FLMN"/>
    <property type="match status" value="8"/>
</dbReference>
<gene>
    <name evidence="6" type="primary">Flna_2</name>
    <name evidence="5" type="synonym">Flna_0</name>
    <name evidence="4" type="synonym">Flna_1</name>
    <name evidence="6" type="ORF">g.12355</name>
    <name evidence="4" type="ORF">g.12356</name>
    <name evidence="5" type="ORF">g.12357</name>
</gene>
<dbReference type="GO" id="GO:0030036">
    <property type="term" value="P:actin cytoskeleton organization"/>
    <property type="evidence" value="ECO:0007669"/>
    <property type="project" value="InterPro"/>
</dbReference>
<feature type="repeat" description="Filamin" evidence="3">
    <location>
        <begin position="1"/>
        <end position="51"/>
    </location>
</feature>
<comment type="similarity">
    <text evidence="1">Belongs to the filamin family.</text>
</comment>
<feature type="repeat" description="Filamin" evidence="3">
    <location>
        <begin position="429"/>
        <end position="521"/>
    </location>
</feature>
<evidence type="ECO:0000313" key="4">
    <source>
        <dbReference type="EMBL" id="MDE46114.1"/>
    </source>
</evidence>
<dbReference type="SUPFAM" id="SSF81296">
    <property type="entry name" value="E set domains"/>
    <property type="match status" value="9"/>
</dbReference>
<keyword evidence="2" id="KW-0677">Repeat</keyword>
<dbReference type="GO" id="GO:0051015">
    <property type="term" value="F:actin filament binding"/>
    <property type="evidence" value="ECO:0007669"/>
    <property type="project" value="InterPro"/>
</dbReference>
<dbReference type="PANTHER" id="PTHR38537:SF8">
    <property type="entry name" value="FILAMIN-A"/>
    <property type="match status" value="1"/>
</dbReference>
<proteinExistence type="inferred from homology"/>
<evidence type="ECO:0000256" key="1">
    <source>
        <dbReference type="ARBA" id="ARBA00009238"/>
    </source>
</evidence>
<evidence type="ECO:0000313" key="5">
    <source>
        <dbReference type="EMBL" id="MDE47742.1"/>
    </source>
</evidence>
<organism evidence="6">
    <name type="scientific">Aceria tosichella</name>
    <name type="common">wheat curl mite</name>
    <dbReference type="NCBI Taxonomy" id="561515"/>
    <lineage>
        <taxon>Eukaryota</taxon>
        <taxon>Metazoa</taxon>
        <taxon>Ecdysozoa</taxon>
        <taxon>Arthropoda</taxon>
        <taxon>Chelicerata</taxon>
        <taxon>Arachnida</taxon>
        <taxon>Acari</taxon>
        <taxon>Acariformes</taxon>
        <taxon>Trombidiformes</taxon>
        <taxon>Prostigmata</taxon>
        <taxon>Eupodina</taxon>
        <taxon>Eriophyoidea</taxon>
        <taxon>Eriophyidae</taxon>
        <taxon>Eriophyinae</taxon>
        <taxon>Aceriini</taxon>
        <taxon>Aceria</taxon>
    </lineage>
</organism>
<feature type="repeat" description="Filamin" evidence="3">
    <location>
        <begin position="326"/>
        <end position="426"/>
    </location>
</feature>
<dbReference type="FunFam" id="2.60.40.10:FF:000096">
    <property type="entry name" value="filamin-C isoform X2"/>
    <property type="match status" value="1"/>
</dbReference>
<dbReference type="InterPro" id="IPR001298">
    <property type="entry name" value="Filamin/ABP280_rpt"/>
</dbReference>
<protein>
    <submittedName>
        <fullName evidence="6">Filamin-A</fullName>
    </submittedName>
</protein>
<sequence length="844" mass="91918">MPSGKTDKATIVDNKDGTVKITYEPKEEGAHEISLRYNDEPVDDGPIVFYVDSVGSAKKKITAYGPGLTRGLVGEQNKFTINTGGLGSAKLNVTVEGPSKTQVELSDNRDGTITVSYSALVPGEYKIKISFDGKQVVGSPFITEINDEGRQRSHLNVGRASEHTLDFKISEEDLKTIDAIIVTPCGLEEPAELKLMKNGQLAIMFTPREQGDHIVNVKRRGNHIAGSPFRFDVLSRDIGDAKQVKVSGKGLKEGKANAENEIIINTKDAGYGGLSVALEGPGRSEILSKEVTDSTIKLSYQPYEPGQYSLMVKYADHVVPGSPFSIKVSGQGTNSQKESFRKFRKLQPVAEPNTECHFSFKQPSVSAYDLSAKIHSPQGSSEDVSIKDKGDFVYQVSFVPKEVGLFALSIRNKEIHIAGSPFPFTVGPLLDFGPHKVRCGGPGLIKGAVNKLNEFDIYTREAGTGELHVVMEGPSKPELKYTDRKDGSCHVGYKVSQAGEYRVSVFFNDHEVPDSPFRTVVMAPTGDVAKIELGPMPPDSMIQLNKPYNMTVIMNGAKGNIEGKVKVPSGKIEDCFASPIDAENWGVRFIPREYGIYQVYIKCKGSHIPQSPLFVRVGHDNADPAAILVHGHGLRAAIVNHATDFIVETCNAGHSMLEVNIEGPSKVSMGCAELDEGYKINYTPLAPGDYLISIKYNGCHIGSSPFKVRATKQPGSRTVADAGSHEISTIAISTTDREAKQKVEHMPKFKSDATRVYCKGMGLKKAFAGKPNTLTVNCSEAGFNMIYVSFLGPNRNTIHECSVKHMGGQIYEVKYTCKDKGDAMLMVKYGDEQIPGSPFKLECV</sequence>
<name>A0A6G1SDR5_9ACAR</name>
<dbReference type="EMBL" id="GGYP01003536">
    <property type="protein sequence ID" value="MDE48307.1"/>
    <property type="molecule type" value="Transcribed_RNA"/>
</dbReference>
<accession>A0A6G1SDR5</accession>
<evidence type="ECO:0000313" key="6">
    <source>
        <dbReference type="EMBL" id="MDE48307.1"/>
    </source>
</evidence>
<dbReference type="AlphaFoldDB" id="A0A6G1SDR5"/>
<feature type="repeat" description="Filamin" evidence="3">
    <location>
        <begin position="53"/>
        <end position="145"/>
    </location>
</feature>
<reference evidence="6" key="1">
    <citation type="submission" date="2018-10" db="EMBL/GenBank/DDBJ databases">
        <title>Transcriptome assembly of Aceria tosichella (Wheat curl mite) Type 2.</title>
        <authorList>
            <person name="Scully E.D."/>
            <person name="Geib S.M."/>
            <person name="Palmer N.A."/>
            <person name="Gupta A.K."/>
            <person name="Sarath G."/>
            <person name="Tatineni S."/>
        </authorList>
    </citation>
    <scope>NUCLEOTIDE SEQUENCE</scope>
    <source>
        <strain evidence="6">LincolnNE</strain>
    </source>
</reference>
<dbReference type="InterPro" id="IPR017868">
    <property type="entry name" value="Filamin/ABP280_repeat-like"/>
</dbReference>
<dbReference type="InterPro" id="IPR013783">
    <property type="entry name" value="Ig-like_fold"/>
</dbReference>
<dbReference type="EMBL" id="GGYP01002971">
    <property type="protein sequence ID" value="MDE47742.1"/>
    <property type="molecule type" value="Transcribed_RNA"/>
</dbReference>
<feature type="repeat" description="Filamin" evidence="3">
    <location>
        <begin position="523"/>
        <end position="617"/>
    </location>
</feature>
<dbReference type="PROSITE" id="PS50194">
    <property type="entry name" value="FILAMIN_REPEAT"/>
    <property type="match status" value="9"/>
</dbReference>
<dbReference type="Pfam" id="PF00630">
    <property type="entry name" value="Filamin"/>
    <property type="match status" value="9"/>
</dbReference>
<dbReference type="InterPro" id="IPR014756">
    <property type="entry name" value="Ig_E-set"/>
</dbReference>
<feature type="repeat" description="Filamin" evidence="3">
    <location>
        <begin position="143"/>
        <end position="233"/>
    </location>
</feature>
<feature type="repeat" description="Filamin" evidence="3">
    <location>
        <begin position="748"/>
        <end position="843"/>
    </location>
</feature>